<dbReference type="Proteomes" id="UP001283361">
    <property type="component" value="Unassembled WGS sequence"/>
</dbReference>
<evidence type="ECO:0000313" key="2">
    <source>
        <dbReference type="Proteomes" id="UP001283361"/>
    </source>
</evidence>
<accession>A0AAE0XY09</accession>
<keyword evidence="2" id="KW-1185">Reference proteome</keyword>
<organism evidence="1 2">
    <name type="scientific">Elysia crispata</name>
    <name type="common">lettuce slug</name>
    <dbReference type="NCBI Taxonomy" id="231223"/>
    <lineage>
        <taxon>Eukaryota</taxon>
        <taxon>Metazoa</taxon>
        <taxon>Spiralia</taxon>
        <taxon>Lophotrochozoa</taxon>
        <taxon>Mollusca</taxon>
        <taxon>Gastropoda</taxon>
        <taxon>Heterobranchia</taxon>
        <taxon>Euthyneura</taxon>
        <taxon>Panpulmonata</taxon>
        <taxon>Sacoglossa</taxon>
        <taxon>Placobranchoidea</taxon>
        <taxon>Plakobranchidae</taxon>
        <taxon>Elysia</taxon>
    </lineage>
</organism>
<sequence length="141" mass="15975">MYAPAESLQRYELCYAENQHKKVLIQKLLLFQKSSSKSTFAVFLTGKNSELKDGCTYIIKDGCTCAPFGRHVSLNLVDLPIPAGCRSMGDETNIKACHYLGQSNLLDLDLHLLPTFRREEINRFAFMHKGGRNNYRCLGNI</sequence>
<protein>
    <submittedName>
        <fullName evidence="1">Uncharacterized protein</fullName>
    </submittedName>
</protein>
<gene>
    <name evidence="1" type="ORF">RRG08_043027</name>
</gene>
<name>A0AAE0XY09_9GAST</name>
<dbReference type="AlphaFoldDB" id="A0AAE0XY09"/>
<evidence type="ECO:0000313" key="1">
    <source>
        <dbReference type="EMBL" id="KAK3725610.1"/>
    </source>
</evidence>
<proteinExistence type="predicted"/>
<dbReference type="EMBL" id="JAWDGP010007329">
    <property type="protein sequence ID" value="KAK3725610.1"/>
    <property type="molecule type" value="Genomic_DNA"/>
</dbReference>
<comment type="caution">
    <text evidence="1">The sequence shown here is derived from an EMBL/GenBank/DDBJ whole genome shotgun (WGS) entry which is preliminary data.</text>
</comment>
<reference evidence="1" key="1">
    <citation type="journal article" date="2023" name="G3 (Bethesda)">
        <title>A reference genome for the long-term kleptoplast-retaining sea slug Elysia crispata morphotype clarki.</title>
        <authorList>
            <person name="Eastman K.E."/>
            <person name="Pendleton A.L."/>
            <person name="Shaikh M.A."/>
            <person name="Suttiyut T."/>
            <person name="Ogas R."/>
            <person name="Tomko P."/>
            <person name="Gavelis G."/>
            <person name="Widhalm J.R."/>
            <person name="Wisecaver J.H."/>
        </authorList>
    </citation>
    <scope>NUCLEOTIDE SEQUENCE</scope>
    <source>
        <strain evidence="1">ECLA1</strain>
    </source>
</reference>